<dbReference type="PANTHER" id="PTHR30250">
    <property type="entry name" value="PST FAMILY PREDICTED COLANIC ACID TRANSPORTER"/>
    <property type="match status" value="1"/>
</dbReference>
<feature type="transmembrane region" description="Helical" evidence="6">
    <location>
        <begin position="347"/>
        <end position="366"/>
    </location>
</feature>
<dbReference type="PANTHER" id="PTHR30250:SF11">
    <property type="entry name" value="O-ANTIGEN TRANSPORTER-RELATED"/>
    <property type="match status" value="1"/>
</dbReference>
<evidence type="ECO:0000313" key="7">
    <source>
        <dbReference type="EMBL" id="MBD1319936.1"/>
    </source>
</evidence>
<name>A0ABR7WBL6_9ACTN</name>
<feature type="transmembrane region" description="Helical" evidence="6">
    <location>
        <begin position="281"/>
        <end position="306"/>
    </location>
</feature>
<accession>A0ABR7WBL6</accession>
<feature type="transmembrane region" description="Helical" evidence="6">
    <location>
        <begin position="114"/>
        <end position="131"/>
    </location>
</feature>
<feature type="transmembrane region" description="Helical" evidence="6">
    <location>
        <begin position="85"/>
        <end position="108"/>
    </location>
</feature>
<evidence type="ECO:0000256" key="6">
    <source>
        <dbReference type="SAM" id="Phobius"/>
    </source>
</evidence>
<protein>
    <submittedName>
        <fullName evidence="7">Polysaccharide biosynthesis protein</fullName>
    </submittedName>
</protein>
<keyword evidence="5 6" id="KW-0472">Membrane</keyword>
<evidence type="ECO:0000256" key="4">
    <source>
        <dbReference type="ARBA" id="ARBA00022989"/>
    </source>
</evidence>
<sequence length="411" mass="41086">MVERTDRGALAGALGWVAAGSMVANVCAYLIHLTASRWWLSTAEYGEFAVGLSAMLVLGVAALALQAVVARAVVQHADPARIRRVCLLTVGVVIVLVGVAAPLMAWSASMGVDAALAALSAAPMLAVIGAAQGVLQGRGQFRLLGWVLAAVGVLRTVPVIAVLAAGAGPTGALAAGALGAAVGVVLVAWAVRSTGQARGAVSPSIPGGLDLLDVVRASGVQLVLIVAASVDLLLSRTVLSADDAGIYALGAIATKVAFWLPQAVGVVFYPRLADPAISRRSLAHAVMVVAAIGVVLTAGAAVAGPLVPIVVRPDYQPLVGVLWLFAYTGSMLAVLQVALLSAIARQATAISLVTWVSVGAEVAVILTVVHGIVALAVTAAVTATVAAVTTTLVGLRPGQHSGAIGAAAMRD</sequence>
<dbReference type="RefSeq" id="WP_190266733.1">
    <property type="nucleotide sequence ID" value="NZ_BAABAD010000004.1"/>
</dbReference>
<evidence type="ECO:0000313" key="8">
    <source>
        <dbReference type="Proteomes" id="UP000602395"/>
    </source>
</evidence>
<dbReference type="InterPro" id="IPR050833">
    <property type="entry name" value="Poly_Biosynth_Transport"/>
</dbReference>
<keyword evidence="3 6" id="KW-0812">Transmembrane</keyword>
<organism evidence="7 8">
    <name type="scientific">Gordonia hankookensis</name>
    <dbReference type="NCBI Taxonomy" id="589403"/>
    <lineage>
        <taxon>Bacteria</taxon>
        <taxon>Bacillati</taxon>
        <taxon>Actinomycetota</taxon>
        <taxon>Actinomycetes</taxon>
        <taxon>Mycobacteriales</taxon>
        <taxon>Gordoniaceae</taxon>
        <taxon>Gordonia</taxon>
    </lineage>
</organism>
<comment type="caution">
    <text evidence="7">The sequence shown here is derived from an EMBL/GenBank/DDBJ whole genome shotgun (WGS) entry which is preliminary data.</text>
</comment>
<feature type="transmembrane region" description="Helical" evidence="6">
    <location>
        <begin position="52"/>
        <end position="73"/>
    </location>
</feature>
<feature type="transmembrane region" description="Helical" evidence="6">
    <location>
        <begin position="372"/>
        <end position="395"/>
    </location>
</feature>
<keyword evidence="2" id="KW-1003">Cell membrane</keyword>
<comment type="subcellular location">
    <subcellularLocation>
        <location evidence="1">Cell membrane</location>
        <topology evidence="1">Multi-pass membrane protein</topology>
    </subcellularLocation>
</comment>
<feature type="transmembrane region" description="Helical" evidence="6">
    <location>
        <begin position="171"/>
        <end position="191"/>
    </location>
</feature>
<keyword evidence="8" id="KW-1185">Reference proteome</keyword>
<evidence type="ECO:0000256" key="1">
    <source>
        <dbReference type="ARBA" id="ARBA00004651"/>
    </source>
</evidence>
<dbReference type="EMBL" id="JACWMS010000002">
    <property type="protein sequence ID" value="MBD1319936.1"/>
    <property type="molecule type" value="Genomic_DNA"/>
</dbReference>
<keyword evidence="4 6" id="KW-1133">Transmembrane helix</keyword>
<dbReference type="Proteomes" id="UP000602395">
    <property type="component" value="Unassembled WGS sequence"/>
</dbReference>
<evidence type="ECO:0000256" key="3">
    <source>
        <dbReference type="ARBA" id="ARBA00022692"/>
    </source>
</evidence>
<reference evidence="7 8" key="1">
    <citation type="submission" date="2020-09" db="EMBL/GenBank/DDBJ databases">
        <title>Novel species in genus Gordonia.</title>
        <authorList>
            <person name="Zhang G."/>
        </authorList>
    </citation>
    <scope>NUCLEOTIDE SEQUENCE [LARGE SCALE GENOMIC DNA]</scope>
    <source>
        <strain evidence="7 8">ON-33</strain>
    </source>
</reference>
<evidence type="ECO:0000256" key="2">
    <source>
        <dbReference type="ARBA" id="ARBA00022475"/>
    </source>
</evidence>
<evidence type="ECO:0000256" key="5">
    <source>
        <dbReference type="ARBA" id="ARBA00023136"/>
    </source>
</evidence>
<feature type="transmembrane region" description="Helical" evidence="6">
    <location>
        <begin position="318"/>
        <end position="340"/>
    </location>
</feature>
<feature type="transmembrane region" description="Helical" evidence="6">
    <location>
        <begin position="143"/>
        <end position="165"/>
    </location>
</feature>
<gene>
    <name evidence="7" type="ORF">IDF66_10090</name>
</gene>
<proteinExistence type="predicted"/>